<dbReference type="EMBL" id="KV419408">
    <property type="protein sequence ID" value="KZS93134.1"/>
    <property type="molecule type" value="Genomic_DNA"/>
</dbReference>
<feature type="domain" description="Trafficking protein particle complex II-specific subunit 65 IgD3" evidence="2">
    <location>
        <begin position="765"/>
        <end position="819"/>
    </location>
</feature>
<dbReference type="PANTHER" id="PTHR28159:SF1">
    <property type="entry name" value="TRAFFICKING PROTEIN PARTICLE COMPLEX II-SPECIFIC SUBUNIT 65"/>
    <property type="match status" value="1"/>
</dbReference>
<dbReference type="Proteomes" id="UP000076722">
    <property type="component" value="Unassembled WGS sequence"/>
</dbReference>
<feature type="compositionally biased region" description="Low complexity" evidence="1">
    <location>
        <begin position="100"/>
        <end position="119"/>
    </location>
</feature>
<dbReference type="AlphaFoldDB" id="A0A164UDH1"/>
<evidence type="ECO:0000259" key="2">
    <source>
        <dbReference type="Pfam" id="PF12735"/>
    </source>
</evidence>
<dbReference type="GO" id="GO:0006891">
    <property type="term" value="P:intra-Golgi vesicle-mediated transport"/>
    <property type="evidence" value="ECO:0007669"/>
    <property type="project" value="InterPro"/>
</dbReference>
<sequence length="826" mass="91064">MSFEQLFTVSSLDILIPERLESPPDLLSDDQSVWINSVVGQGSRTQAFYDEYLEFYLFVNILHPETSHVTTASLARPPTSLLLYLSHLQISLDASYIPLESGESTPPSSSYTSSLRLGPTPTTTKSSLPASLAHPTSFPPNTPHPTPSSTDKDRRYARTDGAIIQSYIWGERRKDDAQLGDVFSLVWNKATSSWCAIYRMGISVSYPQVPMDEPLLCLTASTTLRDKPLLITPARMPLKQLMKEYQVDTEIYDNNRTAPVRASRDSISLEEDVMHGLEEVNLLNIIASRPILENHQDSTPLSLPSSRLSPNVRKDAYALLTSTPDSPDSADITPTSSRPIQTLRKSFRKTLRAVSGFHLRMLTAFVPYVVLPGNMDEEEEYREAGSEERTVVLCVEVENQGQSEAGFSVESILVKVGGDGTRTRLIGWGDNGFSEPEQIYPLHIRPGEQFNLLYAVSFLRSPDAFPFPNSTRASGTAFHPNIDFQRPVSIVIQGRPYTAKDLVGRGERRYTTETFTSRWNCILDLTTAQKVKTRPVSLTSNQDVLPVPASPFPISSPKHWTKLAQMQDAQSQTQATIVGGRHAFSQTGARSNKPLPPILPSTFSRDPVKRSSTPVGSSSGRLPATSTTPAYPAYSGTPLPPTPPSVHPTGRDIQVNGSAVSARRQGFNESSPTIDSHHSPHGPMPSNGQSIIVSVQLLQSSSGPETSNLIYPGDVFSLEIFVFNESSRTRRFEIGHLDRRSRHKDKSAKAGTLAEKDLGPGITPMENHVRIGPLRPQTCQSVRMKFLALRPGLHAIDTLSLTDVQLGSVLNLRSVMDISVHDYREI</sequence>
<evidence type="ECO:0000256" key="1">
    <source>
        <dbReference type="SAM" id="MobiDB-lite"/>
    </source>
</evidence>
<evidence type="ECO:0000313" key="4">
    <source>
        <dbReference type="Proteomes" id="UP000076722"/>
    </source>
</evidence>
<evidence type="ECO:0000313" key="3">
    <source>
        <dbReference type="EMBL" id="KZS93134.1"/>
    </source>
</evidence>
<accession>A0A164UDH1</accession>
<feature type="compositionally biased region" description="Polar residues" evidence="1">
    <location>
        <begin position="120"/>
        <end position="129"/>
    </location>
</feature>
<name>A0A164UDH1_9AGAM</name>
<protein>
    <recommendedName>
        <fullName evidence="2">Trafficking protein particle complex II-specific subunit 65 IgD3 domain-containing protein</fullName>
    </recommendedName>
</protein>
<feature type="region of interest" description="Disordered" evidence="1">
    <location>
        <begin position="584"/>
        <end position="688"/>
    </location>
</feature>
<feature type="compositionally biased region" description="Polar residues" evidence="1">
    <location>
        <begin position="610"/>
        <end position="629"/>
    </location>
</feature>
<dbReference type="GO" id="GO:1990071">
    <property type="term" value="C:TRAPPII protein complex"/>
    <property type="evidence" value="ECO:0007669"/>
    <property type="project" value="InterPro"/>
</dbReference>
<keyword evidence="4" id="KW-1185">Reference proteome</keyword>
<reference evidence="3 4" key="1">
    <citation type="journal article" date="2016" name="Mol. Biol. Evol.">
        <title>Comparative Genomics of Early-Diverging Mushroom-Forming Fungi Provides Insights into the Origins of Lignocellulose Decay Capabilities.</title>
        <authorList>
            <person name="Nagy L.G."/>
            <person name="Riley R."/>
            <person name="Tritt A."/>
            <person name="Adam C."/>
            <person name="Daum C."/>
            <person name="Floudas D."/>
            <person name="Sun H."/>
            <person name="Yadav J.S."/>
            <person name="Pangilinan J."/>
            <person name="Larsson K.H."/>
            <person name="Matsuura K."/>
            <person name="Barry K."/>
            <person name="Labutti K."/>
            <person name="Kuo R."/>
            <person name="Ohm R.A."/>
            <person name="Bhattacharya S.S."/>
            <person name="Shirouzu T."/>
            <person name="Yoshinaga Y."/>
            <person name="Martin F.M."/>
            <person name="Grigoriev I.V."/>
            <person name="Hibbett D.S."/>
        </authorList>
    </citation>
    <scope>NUCLEOTIDE SEQUENCE [LARGE SCALE GENOMIC DNA]</scope>
    <source>
        <strain evidence="3 4">HHB9708</strain>
    </source>
</reference>
<gene>
    <name evidence="3" type="ORF">SISNIDRAFT_455107</name>
</gene>
<organism evidence="3 4">
    <name type="scientific">Sistotremastrum niveocremeum HHB9708</name>
    <dbReference type="NCBI Taxonomy" id="1314777"/>
    <lineage>
        <taxon>Eukaryota</taxon>
        <taxon>Fungi</taxon>
        <taxon>Dikarya</taxon>
        <taxon>Basidiomycota</taxon>
        <taxon>Agaricomycotina</taxon>
        <taxon>Agaricomycetes</taxon>
        <taxon>Sistotremastrales</taxon>
        <taxon>Sistotremastraceae</taxon>
        <taxon>Sertulicium</taxon>
        <taxon>Sertulicium niveocremeum</taxon>
    </lineage>
</organism>
<dbReference type="PANTHER" id="PTHR28159">
    <property type="entry name" value="TRAFFICKING PROTEIN PARTICLE COMPLEX II-SPECIFIC SUBUNIT 65"/>
    <property type="match status" value="1"/>
</dbReference>
<feature type="compositionally biased region" description="Pro residues" evidence="1">
    <location>
        <begin position="137"/>
        <end position="146"/>
    </location>
</feature>
<dbReference type="OrthoDB" id="24630at2759"/>
<dbReference type="GO" id="GO:0005802">
    <property type="term" value="C:trans-Golgi network"/>
    <property type="evidence" value="ECO:0007669"/>
    <property type="project" value="TreeGrafter"/>
</dbReference>
<proteinExistence type="predicted"/>
<feature type="region of interest" description="Disordered" evidence="1">
    <location>
        <begin position="100"/>
        <end position="156"/>
    </location>
</feature>
<dbReference type="InterPro" id="IPR055420">
    <property type="entry name" value="IgD3_Trs65"/>
</dbReference>
<dbReference type="InterPro" id="IPR024662">
    <property type="entry name" value="Trs65"/>
</dbReference>
<dbReference type="Pfam" id="PF12735">
    <property type="entry name" value="IgD3_Trs65"/>
    <property type="match status" value="1"/>
</dbReference>